<evidence type="ECO:0000256" key="6">
    <source>
        <dbReference type="RuleBase" id="RU003983"/>
    </source>
</evidence>
<evidence type="ECO:0000256" key="7">
    <source>
        <dbReference type="SAM" id="MobiDB-lite"/>
    </source>
</evidence>
<evidence type="ECO:0000313" key="10">
    <source>
        <dbReference type="EMBL" id="NID11355.1"/>
    </source>
</evidence>
<keyword evidence="8" id="KW-0732">Signal</keyword>
<keyword evidence="4 6" id="KW-0862">Zinc</keyword>
<keyword evidence="2" id="KW-0479">Metal-binding</keyword>
<evidence type="ECO:0000256" key="4">
    <source>
        <dbReference type="ARBA" id="ARBA00022833"/>
    </source>
</evidence>
<feature type="region of interest" description="Disordered" evidence="7">
    <location>
        <begin position="229"/>
        <end position="254"/>
    </location>
</feature>
<feature type="compositionally biased region" description="Basic and acidic residues" evidence="7">
    <location>
        <begin position="235"/>
        <end position="254"/>
    </location>
</feature>
<evidence type="ECO:0000256" key="3">
    <source>
        <dbReference type="ARBA" id="ARBA00022801"/>
    </source>
</evidence>
<feature type="signal peptide" evidence="8">
    <location>
        <begin position="1"/>
        <end position="21"/>
    </location>
</feature>
<dbReference type="InterPro" id="IPR001915">
    <property type="entry name" value="Peptidase_M48"/>
</dbReference>
<dbReference type="RefSeq" id="WP_085411541.1">
    <property type="nucleotide sequence ID" value="NZ_WAEL01000005.1"/>
</dbReference>
<comment type="caution">
    <text evidence="10">The sequence shown here is derived from an EMBL/GenBank/DDBJ whole genome shotgun (WGS) entry which is preliminary data.</text>
</comment>
<accession>A0ABX0QJJ2</accession>
<gene>
    <name evidence="10" type="ORF">F7231_14360</name>
</gene>
<dbReference type="GO" id="GO:0008237">
    <property type="term" value="F:metallopeptidase activity"/>
    <property type="evidence" value="ECO:0007669"/>
    <property type="project" value="UniProtKB-KW"/>
</dbReference>
<dbReference type="PANTHER" id="PTHR22726">
    <property type="entry name" value="METALLOENDOPEPTIDASE OMA1"/>
    <property type="match status" value="1"/>
</dbReference>
<sequence length="254" mass="27292">MNRFSHILVGTLLATSTLTMAQNGGLAQAAVEAVGSFAISNAQIAQASRQAVLEMDAKNPVAGPNDPYTTRLNRIVARHRTISGIPINYKVYMVKDVNAFATADGSVRVMKGLMDIMTDQELLAVMGHEIGHVVNQDSRDGMKAALRRSAAINVLGATSGTLGKLSRSQLAGAFDYLANAKFSRQQETEADDYSYQFLKKNGYNVLTLATSFEKLAKLGGGGGGKLTEFVSSHPDSAKRAQRVRDRAKRDGLAR</sequence>
<keyword evidence="1 6" id="KW-0645">Protease</keyword>
<feature type="chain" id="PRO_5045971345" evidence="8">
    <location>
        <begin position="22"/>
        <end position="254"/>
    </location>
</feature>
<proteinExistence type="inferred from homology"/>
<evidence type="ECO:0000256" key="2">
    <source>
        <dbReference type="ARBA" id="ARBA00022723"/>
    </source>
</evidence>
<keyword evidence="5 6" id="KW-0482">Metalloprotease</keyword>
<evidence type="ECO:0000256" key="8">
    <source>
        <dbReference type="SAM" id="SignalP"/>
    </source>
</evidence>
<dbReference type="InterPro" id="IPR051156">
    <property type="entry name" value="Mito/Outer_Membr_Metalloprot"/>
</dbReference>
<keyword evidence="3 6" id="KW-0378">Hydrolase</keyword>
<keyword evidence="11" id="KW-1185">Reference proteome</keyword>
<name>A0ABX0QJJ2_9BACT</name>
<evidence type="ECO:0000313" key="11">
    <source>
        <dbReference type="Proteomes" id="UP000606008"/>
    </source>
</evidence>
<comment type="cofactor">
    <cofactor evidence="6">
        <name>Zn(2+)</name>
        <dbReference type="ChEBI" id="CHEBI:29105"/>
    </cofactor>
    <text evidence="6">Binds 1 zinc ion per subunit.</text>
</comment>
<evidence type="ECO:0000256" key="5">
    <source>
        <dbReference type="ARBA" id="ARBA00023049"/>
    </source>
</evidence>
<organism evidence="10 11">
    <name type="scientific">Fibrivirga algicola</name>
    <dbReference type="NCBI Taxonomy" id="2950420"/>
    <lineage>
        <taxon>Bacteria</taxon>
        <taxon>Pseudomonadati</taxon>
        <taxon>Bacteroidota</taxon>
        <taxon>Cytophagia</taxon>
        <taxon>Cytophagales</taxon>
        <taxon>Spirosomataceae</taxon>
        <taxon>Fibrivirga</taxon>
    </lineage>
</organism>
<feature type="domain" description="Peptidase M48" evidence="9">
    <location>
        <begin position="71"/>
        <end position="246"/>
    </location>
</feature>
<dbReference type="EMBL" id="WAEL01000005">
    <property type="protein sequence ID" value="NID11355.1"/>
    <property type="molecule type" value="Genomic_DNA"/>
</dbReference>
<dbReference type="Gene3D" id="3.30.2010.10">
    <property type="entry name" value="Metalloproteases ('zincins'), catalytic domain"/>
    <property type="match status" value="1"/>
</dbReference>
<reference evidence="11" key="2">
    <citation type="submission" date="2023-07" db="EMBL/GenBank/DDBJ databases">
        <authorList>
            <person name="Jung D.-H."/>
        </authorList>
    </citation>
    <scope>NUCLEOTIDE SEQUENCE [LARGE SCALE GENOMIC DNA]</scope>
    <source>
        <strain evidence="11">JA-25</strain>
    </source>
</reference>
<evidence type="ECO:0000259" key="9">
    <source>
        <dbReference type="Pfam" id="PF01435"/>
    </source>
</evidence>
<protein>
    <submittedName>
        <fullName evidence="10">M48 family metalloprotease</fullName>
    </submittedName>
</protein>
<dbReference type="Proteomes" id="UP000606008">
    <property type="component" value="Unassembled WGS sequence"/>
</dbReference>
<dbReference type="Pfam" id="PF01435">
    <property type="entry name" value="Peptidase_M48"/>
    <property type="match status" value="1"/>
</dbReference>
<comment type="similarity">
    <text evidence="6">Belongs to the peptidase M48 family.</text>
</comment>
<reference evidence="11" key="1">
    <citation type="submission" date="2019-09" db="EMBL/GenBank/DDBJ databases">
        <authorList>
            <person name="Jung D.-H."/>
        </authorList>
    </citation>
    <scope>NUCLEOTIDE SEQUENCE [LARGE SCALE GENOMIC DNA]</scope>
    <source>
        <strain evidence="11">JA-25</strain>
    </source>
</reference>
<dbReference type="PANTHER" id="PTHR22726:SF8">
    <property type="entry name" value="METALLOPROTEASE YCAL"/>
    <property type="match status" value="1"/>
</dbReference>
<evidence type="ECO:0000256" key="1">
    <source>
        <dbReference type="ARBA" id="ARBA00022670"/>
    </source>
</evidence>